<sequence>MNCKKCGNNLQENQKFCSVCGEKVEVINTCPKCGTKFEPGQKFCVVCGQSLYKEDLGQRNNPKTAAQKVSESQNVSKPKKRSCFGKGLLIAVGIIFSITVLAGMFVRNSIAVSEINAESPSTDTGSAEVSQNGDGIGGPESYTTKAVDRNSFMQNAVTPEFKDLRNNIYDYSGIGIKVKGLIIGKSIPEDYMEGVTELAYDANEWSGLLDTYYAYSCMSSGGDSPGGYIVISKDSSPYTNEWKMIYGYPVGVNSKGDVIIWAEFFTDEEAVVDGTDAVVSPGGNSGNDVMASEINDMESFDESSSRPTEAKYDFGYNTNPDDIRYNQDYFTAGVEMIKNNGFIGSKVNITGLFTYAGTGNSVSMEQWYDSATMKNLDAYYISDAWGEGQYIVLSAYNSNVYADSYVTVYGTVIDIDKNGVVYIAGQLIEAAPAG</sequence>
<feature type="domain" description="DZANK-type" evidence="3">
    <location>
        <begin position="3"/>
        <end position="48"/>
    </location>
</feature>
<name>A0AAU7PLQ1_9FIRM</name>
<keyword evidence="2" id="KW-1133">Transmembrane helix</keyword>
<dbReference type="EMBL" id="CP157940">
    <property type="protein sequence ID" value="XBS53302.1"/>
    <property type="molecule type" value="Genomic_DNA"/>
</dbReference>
<feature type="compositionally biased region" description="Polar residues" evidence="1">
    <location>
        <begin position="117"/>
        <end position="133"/>
    </location>
</feature>
<keyword evidence="2" id="KW-0472">Membrane</keyword>
<feature type="region of interest" description="Disordered" evidence="1">
    <location>
        <begin position="117"/>
        <end position="141"/>
    </location>
</feature>
<keyword evidence="2" id="KW-0812">Transmembrane</keyword>
<dbReference type="RefSeq" id="WP_349945219.1">
    <property type="nucleotide sequence ID" value="NZ_CP157940.1"/>
</dbReference>
<feature type="region of interest" description="Disordered" evidence="1">
    <location>
        <begin position="58"/>
        <end position="80"/>
    </location>
</feature>
<dbReference type="Pfam" id="PF12773">
    <property type="entry name" value="DZR"/>
    <property type="match status" value="1"/>
</dbReference>
<dbReference type="InterPro" id="IPR025874">
    <property type="entry name" value="DZR"/>
</dbReference>
<organism evidence="4">
    <name type="scientific">Lacrimispora sp. BS-2</name>
    <dbReference type="NCBI Taxonomy" id="3151850"/>
    <lineage>
        <taxon>Bacteria</taxon>
        <taxon>Bacillati</taxon>
        <taxon>Bacillota</taxon>
        <taxon>Clostridia</taxon>
        <taxon>Lachnospirales</taxon>
        <taxon>Lachnospiraceae</taxon>
        <taxon>Lacrimispora</taxon>
    </lineage>
</organism>
<proteinExistence type="predicted"/>
<evidence type="ECO:0000259" key="3">
    <source>
        <dbReference type="Pfam" id="PF12773"/>
    </source>
</evidence>
<accession>A0AAU7PLQ1</accession>
<dbReference type="AlphaFoldDB" id="A0AAU7PLQ1"/>
<reference evidence="4" key="1">
    <citation type="submission" date="2024-06" db="EMBL/GenBank/DDBJ databases">
        <title>Lacrimispora cavernae sp. nov., a novel anaerobe isolated from bat guano pile inside a cave.</title>
        <authorList>
            <person name="Miller S.L."/>
            <person name="Lu N."/>
            <person name="King J."/>
            <person name="Sankaranarayanan K."/>
            <person name="Lawson P.A."/>
        </authorList>
    </citation>
    <scope>NUCLEOTIDE SEQUENCE</scope>
    <source>
        <strain evidence="4">BS-2</strain>
    </source>
</reference>
<feature type="compositionally biased region" description="Polar residues" evidence="1">
    <location>
        <begin position="58"/>
        <end position="76"/>
    </location>
</feature>
<evidence type="ECO:0000256" key="1">
    <source>
        <dbReference type="SAM" id="MobiDB-lite"/>
    </source>
</evidence>
<protein>
    <submittedName>
        <fullName evidence="4">Zinc ribbon domain-containing protein</fullName>
    </submittedName>
</protein>
<feature type="transmembrane region" description="Helical" evidence="2">
    <location>
        <begin position="87"/>
        <end position="106"/>
    </location>
</feature>
<evidence type="ECO:0000313" key="4">
    <source>
        <dbReference type="EMBL" id="XBS53302.1"/>
    </source>
</evidence>
<gene>
    <name evidence="4" type="ORF">ABFV83_15945</name>
</gene>
<evidence type="ECO:0000256" key="2">
    <source>
        <dbReference type="SAM" id="Phobius"/>
    </source>
</evidence>